<dbReference type="EMBL" id="LIWG01000001">
    <property type="protein sequence ID" value="MBE3607450.1"/>
    <property type="molecule type" value="Genomic_DNA"/>
</dbReference>
<dbReference type="EMBL" id="JADBHS010000021">
    <property type="protein sequence ID" value="MBE2987195.1"/>
    <property type="molecule type" value="Genomic_DNA"/>
</dbReference>
<dbReference type="Proteomes" id="UP000650616">
    <property type="component" value="Unassembled WGS sequence"/>
</dbReference>
<sequence length="220" mass="23863">MKFLNILFLAFIALFFSACAASKGYDYSNFLQTKPRSILVPMPTNETAEIKASAAVLAHSLAPLSEAGYYVFSPALVNDTFKHNGITEPSEIAQIPLSKLKQIFNADAVLYLNVSQYGTSYQLINSKTAVAVEAKLVDINTANTLWERTVLAQQDSGGGSGGLLGILVSAVVNQIVNSVGDAGYDMSAQAMMMLYAPDCYDCLLRGQYSAKYMQDKQLTR</sequence>
<dbReference type="Gene3D" id="3.40.50.10610">
    <property type="entry name" value="ABC-type transport auxiliary lipoprotein component"/>
    <property type="match status" value="1"/>
</dbReference>
<keyword evidence="4" id="KW-1185">Reference proteome</keyword>
<reference evidence="2 5" key="2">
    <citation type="submission" date="2020-10" db="EMBL/GenBank/DDBJ databases">
        <title>Campylobacter californiensis sp. nov. isolated from cattle and feral swine in California.</title>
        <authorList>
            <person name="Miller W.G."/>
        </authorList>
    </citation>
    <scope>NUCLEOTIDE SEQUENCE [LARGE SCALE GENOMIC DNA]</scope>
    <source>
        <strain evidence="2 5">RM12919</strain>
    </source>
</reference>
<dbReference type="AlphaFoldDB" id="A0AAW3ZWX9"/>
<dbReference type="Pfam" id="PF05643">
    <property type="entry name" value="GNA1162-like"/>
    <property type="match status" value="1"/>
</dbReference>
<gene>
    <name evidence="2" type="ORF">CCAL12919_08720</name>
    <name evidence="3" type="ORF">CCAL9337_01735</name>
</gene>
<feature type="chain" id="PRO_5044718294" evidence="1">
    <location>
        <begin position="21"/>
        <end position="220"/>
    </location>
</feature>
<proteinExistence type="predicted"/>
<evidence type="ECO:0000313" key="3">
    <source>
        <dbReference type="EMBL" id="MBE3607450.1"/>
    </source>
</evidence>
<organism evidence="3 4">
    <name type="scientific">Campylobacter californiensis</name>
    <dbReference type="NCBI Taxonomy" id="1032243"/>
    <lineage>
        <taxon>Bacteria</taxon>
        <taxon>Pseudomonadati</taxon>
        <taxon>Campylobacterota</taxon>
        <taxon>Epsilonproteobacteria</taxon>
        <taxon>Campylobacterales</taxon>
        <taxon>Campylobacteraceae</taxon>
        <taxon>Campylobacter</taxon>
    </lineage>
</organism>
<dbReference type="RefSeq" id="WP_169937889.1">
    <property type="nucleotide sequence ID" value="NZ_CP012545.1"/>
</dbReference>
<dbReference type="Proteomes" id="UP001318760">
    <property type="component" value="Unassembled WGS sequence"/>
</dbReference>
<evidence type="ECO:0000256" key="1">
    <source>
        <dbReference type="SAM" id="SignalP"/>
    </source>
</evidence>
<feature type="signal peptide" evidence="1">
    <location>
        <begin position="1"/>
        <end position="20"/>
    </location>
</feature>
<comment type="caution">
    <text evidence="3">The sequence shown here is derived from an EMBL/GenBank/DDBJ whole genome shotgun (WGS) entry which is preliminary data.</text>
</comment>
<dbReference type="InterPro" id="IPR008517">
    <property type="entry name" value="GNA1162-like"/>
</dbReference>
<evidence type="ECO:0000313" key="5">
    <source>
        <dbReference type="Proteomes" id="UP001318760"/>
    </source>
</evidence>
<reference evidence="3 4" key="1">
    <citation type="submission" date="2015-08" db="EMBL/GenBank/DDBJ databases">
        <title>Comparative genomics of the Campylobacter concisus group.</title>
        <authorList>
            <person name="Yee E."/>
            <person name="Chapman M.H."/>
            <person name="Huynh S."/>
            <person name="Bono J.L."/>
            <person name="On S.L."/>
            <person name="St Leger J."/>
            <person name="Foster G."/>
            <person name="Parker C.T."/>
            <person name="Miller W.G."/>
        </authorList>
    </citation>
    <scope>NUCLEOTIDE SEQUENCE [LARGE SCALE GENOMIC DNA]</scope>
    <source>
        <strain evidence="3 4">RM9337</strain>
    </source>
</reference>
<keyword evidence="1" id="KW-0732">Signal</keyword>
<dbReference type="PROSITE" id="PS51257">
    <property type="entry name" value="PROKAR_LIPOPROTEIN"/>
    <property type="match status" value="1"/>
</dbReference>
<keyword evidence="3" id="KW-0449">Lipoprotein</keyword>
<accession>A0AAW3ZWX9</accession>
<evidence type="ECO:0000313" key="4">
    <source>
        <dbReference type="Proteomes" id="UP000650616"/>
    </source>
</evidence>
<protein>
    <submittedName>
        <fullName evidence="3">DUF799 family lipoprotein</fullName>
    </submittedName>
</protein>
<evidence type="ECO:0000313" key="2">
    <source>
        <dbReference type="EMBL" id="MBE2987195.1"/>
    </source>
</evidence>
<name>A0AAW3ZWX9_9BACT</name>